<dbReference type="PROSITE" id="PS50885">
    <property type="entry name" value="HAMP"/>
    <property type="match status" value="1"/>
</dbReference>
<dbReference type="CDD" id="cd06225">
    <property type="entry name" value="HAMP"/>
    <property type="match status" value="1"/>
</dbReference>
<feature type="transmembrane region" description="Helical" evidence="4">
    <location>
        <begin position="182"/>
        <end position="206"/>
    </location>
</feature>
<dbReference type="SMART" id="SM00283">
    <property type="entry name" value="MA"/>
    <property type="match status" value="1"/>
</dbReference>
<evidence type="ECO:0000259" key="6">
    <source>
        <dbReference type="PROSITE" id="PS50885"/>
    </source>
</evidence>
<dbReference type="PROSITE" id="PS50111">
    <property type="entry name" value="CHEMOTAXIS_TRANSDUC_2"/>
    <property type="match status" value="1"/>
</dbReference>
<keyword evidence="4" id="KW-0812">Transmembrane</keyword>
<dbReference type="PANTHER" id="PTHR43531">
    <property type="entry name" value="PROTEIN ICFG"/>
    <property type="match status" value="1"/>
</dbReference>
<dbReference type="InterPro" id="IPR003660">
    <property type="entry name" value="HAMP_dom"/>
</dbReference>
<feature type="domain" description="HAMP" evidence="6">
    <location>
        <begin position="211"/>
        <end position="263"/>
    </location>
</feature>
<dbReference type="PANTHER" id="PTHR43531:SF11">
    <property type="entry name" value="METHYL-ACCEPTING CHEMOTAXIS PROTEIN 3"/>
    <property type="match status" value="1"/>
</dbReference>
<evidence type="ECO:0000256" key="3">
    <source>
        <dbReference type="PROSITE-ProRule" id="PRU00284"/>
    </source>
</evidence>
<dbReference type="Proteomes" id="UP000199182">
    <property type="component" value="Unassembled WGS sequence"/>
</dbReference>
<dbReference type="GO" id="GO:0004888">
    <property type="term" value="F:transmembrane signaling receptor activity"/>
    <property type="evidence" value="ECO:0007669"/>
    <property type="project" value="InterPro"/>
</dbReference>
<keyword evidence="4" id="KW-0472">Membrane</keyword>
<dbReference type="OrthoDB" id="1862723at2"/>
<keyword evidence="1" id="KW-0145">Chemotaxis</keyword>
<dbReference type="Gene3D" id="1.10.287.950">
    <property type="entry name" value="Methyl-accepting chemotaxis protein"/>
    <property type="match status" value="1"/>
</dbReference>
<dbReference type="SUPFAM" id="SSF58104">
    <property type="entry name" value="Methyl-accepting chemotaxis protein (MCP) signaling domain"/>
    <property type="match status" value="1"/>
</dbReference>
<keyword evidence="8" id="KW-1185">Reference proteome</keyword>
<dbReference type="Pfam" id="PF12729">
    <property type="entry name" value="4HB_MCP_1"/>
    <property type="match status" value="1"/>
</dbReference>
<evidence type="ECO:0000256" key="1">
    <source>
        <dbReference type="ARBA" id="ARBA00022500"/>
    </source>
</evidence>
<evidence type="ECO:0000256" key="2">
    <source>
        <dbReference type="ARBA" id="ARBA00029447"/>
    </source>
</evidence>
<dbReference type="STRING" id="258515.SAMN05192585_102108"/>
<keyword evidence="3" id="KW-0807">Transducer</keyword>
<protein>
    <submittedName>
        <fullName evidence="7">Methyl-accepting chemotaxis sensory transducer</fullName>
    </submittedName>
</protein>
<sequence>MKDAKISKKLFLGFGALGLSLILFACIAFYGVMMANSRTESLYRQNLTAIDSVGEMKQSFQEQRAILRSFILFDPGSDTYRTSVARLNECNADMNAAFSKYAATITEKEDRELFEKAKAIYSNEFKAFKSELKALTDKKDTAAALKKLTDGAQINTDLIYNFEQLTTLNDTYANKTLEKSRIGTILVLIAGIILFPYAILLTLFLVKYFRKNVADKITEAVAAANALATGDIEISLQADRKDEIGELAVAFNEMVSSIKEQAAVAEEIAQGNLTVEYTPRSEKDVMGLSFVRIVDGLNDIFGTIKETVSQVNAGAEQVAGGSQALSQGATEQASSVEELAATVTTISNQVHSNADSASNARALSVKAGHEVESGNGQMGRMIAAMNDINHSSVQISRIIKVIDDIAFQTNILALNAAVEAARAGAAGKGFAVVAEEVRNLAAKSAEAAKNTTELIQNSIDKVTEGTKIADSTAESLKEIVVSVEEVSKLIHSIDEASSLQAASLSQVSQGIEQISSVVQMNAATAEESAAASEELSSQAHMLEGVLSKLRLKGTSSRKASTYTVKGAETFAQVY</sequence>
<evidence type="ECO:0000313" key="7">
    <source>
        <dbReference type="EMBL" id="SDM62780.1"/>
    </source>
</evidence>
<dbReference type="EMBL" id="FNID01000002">
    <property type="protein sequence ID" value="SDM62780.1"/>
    <property type="molecule type" value="Genomic_DNA"/>
</dbReference>
<proteinExistence type="inferred from homology"/>
<dbReference type="GO" id="GO:0006935">
    <property type="term" value="P:chemotaxis"/>
    <property type="evidence" value="ECO:0007669"/>
    <property type="project" value="UniProtKB-KW"/>
</dbReference>
<dbReference type="AlphaFoldDB" id="A0A1G9USB1"/>
<dbReference type="Pfam" id="PF00672">
    <property type="entry name" value="HAMP"/>
    <property type="match status" value="1"/>
</dbReference>
<dbReference type="GO" id="GO:0005886">
    <property type="term" value="C:plasma membrane"/>
    <property type="evidence" value="ECO:0007669"/>
    <property type="project" value="TreeGrafter"/>
</dbReference>
<comment type="similarity">
    <text evidence="2">Belongs to the methyl-accepting chemotaxis (MCP) protein family.</text>
</comment>
<organism evidence="7 8">
    <name type="scientific">Acetanaerobacterium elongatum</name>
    <dbReference type="NCBI Taxonomy" id="258515"/>
    <lineage>
        <taxon>Bacteria</taxon>
        <taxon>Bacillati</taxon>
        <taxon>Bacillota</taxon>
        <taxon>Clostridia</taxon>
        <taxon>Eubacteriales</taxon>
        <taxon>Oscillospiraceae</taxon>
        <taxon>Acetanaerobacterium</taxon>
    </lineage>
</organism>
<feature type="domain" description="Methyl-accepting transducer" evidence="5">
    <location>
        <begin position="307"/>
        <end position="536"/>
    </location>
</feature>
<dbReference type="Pfam" id="PF00015">
    <property type="entry name" value="MCPsignal"/>
    <property type="match status" value="1"/>
</dbReference>
<dbReference type="RefSeq" id="WP_092637636.1">
    <property type="nucleotide sequence ID" value="NZ_FNID01000002.1"/>
</dbReference>
<evidence type="ECO:0000256" key="4">
    <source>
        <dbReference type="SAM" id="Phobius"/>
    </source>
</evidence>
<dbReference type="PRINTS" id="PR00260">
    <property type="entry name" value="CHEMTRNSDUCR"/>
</dbReference>
<dbReference type="PROSITE" id="PS51257">
    <property type="entry name" value="PROKAR_LIPOPROTEIN"/>
    <property type="match status" value="1"/>
</dbReference>
<dbReference type="InterPro" id="IPR004089">
    <property type="entry name" value="MCPsignal_dom"/>
</dbReference>
<dbReference type="InterPro" id="IPR004090">
    <property type="entry name" value="Chemotax_Me-accpt_rcpt"/>
</dbReference>
<dbReference type="GO" id="GO:0007165">
    <property type="term" value="P:signal transduction"/>
    <property type="evidence" value="ECO:0007669"/>
    <property type="project" value="UniProtKB-KW"/>
</dbReference>
<dbReference type="Gene3D" id="6.10.340.10">
    <property type="match status" value="1"/>
</dbReference>
<dbReference type="InterPro" id="IPR024478">
    <property type="entry name" value="HlyB_4HB_MCP"/>
</dbReference>
<evidence type="ECO:0000259" key="5">
    <source>
        <dbReference type="PROSITE" id="PS50111"/>
    </source>
</evidence>
<feature type="transmembrane region" description="Helical" evidence="4">
    <location>
        <begin position="12"/>
        <end position="33"/>
    </location>
</feature>
<accession>A0A1G9USB1</accession>
<evidence type="ECO:0000313" key="8">
    <source>
        <dbReference type="Proteomes" id="UP000199182"/>
    </source>
</evidence>
<reference evidence="7 8" key="1">
    <citation type="submission" date="2016-10" db="EMBL/GenBank/DDBJ databases">
        <authorList>
            <person name="de Groot N.N."/>
        </authorList>
    </citation>
    <scope>NUCLEOTIDE SEQUENCE [LARGE SCALE GENOMIC DNA]</scope>
    <source>
        <strain evidence="7 8">CGMCC 1.5012</strain>
    </source>
</reference>
<name>A0A1G9USB1_9FIRM</name>
<dbReference type="InterPro" id="IPR051310">
    <property type="entry name" value="MCP_chemotaxis"/>
</dbReference>
<gene>
    <name evidence="7" type="ORF">SAMN05192585_102108</name>
</gene>
<keyword evidence="4" id="KW-1133">Transmembrane helix</keyword>
<dbReference type="SMART" id="SM00304">
    <property type="entry name" value="HAMP"/>
    <property type="match status" value="1"/>
</dbReference>